<reference evidence="1 2" key="1">
    <citation type="submission" date="2018-03" db="EMBL/GenBank/DDBJ databases">
        <title>Genomic Encyclopedia of Archaeal and Bacterial Type Strains, Phase II (KMG-II): from individual species to whole genera.</title>
        <authorList>
            <person name="Goeker M."/>
        </authorList>
    </citation>
    <scope>NUCLEOTIDE SEQUENCE [LARGE SCALE GENOMIC DNA]</scope>
    <source>
        <strain evidence="1 2">DSM 45312</strain>
    </source>
</reference>
<gene>
    <name evidence="1" type="ORF">CLV63_116159</name>
</gene>
<organism evidence="1 2">
    <name type="scientific">Murinocardiopsis flavida</name>
    <dbReference type="NCBI Taxonomy" id="645275"/>
    <lineage>
        <taxon>Bacteria</taxon>
        <taxon>Bacillati</taxon>
        <taxon>Actinomycetota</taxon>
        <taxon>Actinomycetes</taxon>
        <taxon>Streptosporangiales</taxon>
        <taxon>Nocardiopsidaceae</taxon>
        <taxon>Murinocardiopsis</taxon>
    </lineage>
</organism>
<evidence type="ECO:0008006" key="3">
    <source>
        <dbReference type="Google" id="ProtNLM"/>
    </source>
</evidence>
<sequence length="131" mass="14557">MRTTADTSGTQNDVIVYHNTLRIYEGHLEAFREEARKAVAVVDEQGPQIMVQIYIDEPRMLAHSIQVHADSASIRTHVRTRDPGNGPIMDHCESQGFEVFGTLDPDVRAMMPDGTRAVPRLAGFTRVPVGD</sequence>
<dbReference type="OrthoDB" id="8420274at2"/>
<proteinExistence type="predicted"/>
<evidence type="ECO:0000313" key="1">
    <source>
        <dbReference type="EMBL" id="PSK93752.1"/>
    </source>
</evidence>
<evidence type="ECO:0000313" key="2">
    <source>
        <dbReference type="Proteomes" id="UP000240542"/>
    </source>
</evidence>
<dbReference type="AlphaFoldDB" id="A0A2P8D971"/>
<dbReference type="RefSeq" id="WP_106585011.1">
    <property type="nucleotide sequence ID" value="NZ_PYGA01000016.1"/>
</dbReference>
<protein>
    <recommendedName>
        <fullName evidence="3">Antibiotic biosynthesis monooxygenase</fullName>
    </recommendedName>
</protein>
<comment type="caution">
    <text evidence="1">The sequence shown here is derived from an EMBL/GenBank/DDBJ whole genome shotgun (WGS) entry which is preliminary data.</text>
</comment>
<keyword evidence="2" id="KW-1185">Reference proteome</keyword>
<accession>A0A2P8D971</accession>
<name>A0A2P8D971_9ACTN</name>
<dbReference type="Proteomes" id="UP000240542">
    <property type="component" value="Unassembled WGS sequence"/>
</dbReference>
<dbReference type="EMBL" id="PYGA01000016">
    <property type="protein sequence ID" value="PSK93752.1"/>
    <property type="molecule type" value="Genomic_DNA"/>
</dbReference>